<reference evidence="2" key="3">
    <citation type="submission" date="2025-08" db="UniProtKB">
        <authorList>
            <consortium name="Ensembl"/>
        </authorList>
    </citation>
    <scope>IDENTIFICATION</scope>
    <source>
        <strain evidence="2">JP 163 A</strain>
    </source>
</reference>
<reference evidence="3" key="1">
    <citation type="submission" date="2012-01" db="EMBL/GenBank/DDBJ databases">
        <authorList>
            <person name="Walter R."/>
            <person name="Schartl M."/>
            <person name="Warren W."/>
        </authorList>
    </citation>
    <scope>NUCLEOTIDE SEQUENCE [LARGE SCALE GENOMIC DNA]</scope>
    <source>
        <strain evidence="3">JP 163 A</strain>
    </source>
</reference>
<dbReference type="AlphaFoldDB" id="A0A3B5Q5S5"/>
<evidence type="ECO:0000313" key="3">
    <source>
        <dbReference type="Proteomes" id="UP000002852"/>
    </source>
</evidence>
<organism evidence="2 3">
    <name type="scientific">Xiphophorus maculatus</name>
    <name type="common">Southern platyfish</name>
    <name type="synonym">Platypoecilus maculatus</name>
    <dbReference type="NCBI Taxonomy" id="8083"/>
    <lineage>
        <taxon>Eukaryota</taxon>
        <taxon>Metazoa</taxon>
        <taxon>Chordata</taxon>
        <taxon>Craniata</taxon>
        <taxon>Vertebrata</taxon>
        <taxon>Euteleostomi</taxon>
        <taxon>Actinopterygii</taxon>
        <taxon>Neopterygii</taxon>
        <taxon>Teleostei</taxon>
        <taxon>Neoteleostei</taxon>
        <taxon>Acanthomorphata</taxon>
        <taxon>Ovalentaria</taxon>
        <taxon>Atherinomorphae</taxon>
        <taxon>Cyprinodontiformes</taxon>
        <taxon>Poeciliidae</taxon>
        <taxon>Poeciliinae</taxon>
        <taxon>Xiphophorus</taxon>
    </lineage>
</organism>
<reference evidence="2" key="4">
    <citation type="submission" date="2025-09" db="UniProtKB">
        <authorList>
            <consortium name="Ensembl"/>
        </authorList>
    </citation>
    <scope>IDENTIFICATION</scope>
    <source>
        <strain evidence="2">JP 163 A</strain>
    </source>
</reference>
<reference evidence="3" key="2">
    <citation type="journal article" date="2013" name="Nat. Genet.">
        <title>The genome of the platyfish, Xiphophorus maculatus, provides insights into evolutionary adaptation and several complex traits.</title>
        <authorList>
            <person name="Schartl M."/>
            <person name="Walter R.B."/>
            <person name="Shen Y."/>
            <person name="Garcia T."/>
            <person name="Catchen J."/>
            <person name="Amores A."/>
            <person name="Braasch I."/>
            <person name="Chalopin D."/>
            <person name="Volff J.N."/>
            <person name="Lesch K.P."/>
            <person name="Bisazza A."/>
            <person name="Minx P."/>
            <person name="Hillier L."/>
            <person name="Wilson R.K."/>
            <person name="Fuerstenberg S."/>
            <person name="Boore J."/>
            <person name="Searle S."/>
            <person name="Postlethwait J.H."/>
            <person name="Warren W.C."/>
        </authorList>
    </citation>
    <scope>NUCLEOTIDE SEQUENCE [LARGE SCALE GENOMIC DNA]</scope>
    <source>
        <strain evidence="3">JP 163 A</strain>
    </source>
</reference>
<dbReference type="Proteomes" id="UP000002852">
    <property type="component" value="Unassembled WGS sequence"/>
</dbReference>
<sequence length="101" mass="11399">MVYLISAKFYSQILVLDGQAAAQHLQEHLAEVTRRQVVEERVEHGAEVEAAVGHQVEPRVEPEIRQRPGRLRDGRRHQAPNSVPVDAVCVPAFPWRSTTAR</sequence>
<name>A0A3B5Q5S5_XIPMA</name>
<evidence type="ECO:0000256" key="1">
    <source>
        <dbReference type="SAM" id="MobiDB-lite"/>
    </source>
</evidence>
<feature type="compositionally biased region" description="Basic and acidic residues" evidence="1">
    <location>
        <begin position="56"/>
        <end position="72"/>
    </location>
</feature>
<dbReference type="InParanoid" id="A0A3B5Q5S5"/>
<dbReference type="Ensembl" id="ENSXMAT00000026927.1">
    <property type="protein sequence ID" value="ENSXMAP00000026460.1"/>
    <property type="gene ID" value="ENSXMAG00000023359.1"/>
</dbReference>
<accession>A0A3B5Q5S5</accession>
<keyword evidence="3" id="KW-1185">Reference proteome</keyword>
<dbReference type="GeneTree" id="ENSGT00940000179078"/>
<feature type="region of interest" description="Disordered" evidence="1">
    <location>
        <begin position="48"/>
        <end position="83"/>
    </location>
</feature>
<protein>
    <submittedName>
        <fullName evidence="2">Uncharacterized protein</fullName>
    </submittedName>
</protein>
<evidence type="ECO:0000313" key="2">
    <source>
        <dbReference type="Ensembl" id="ENSXMAP00000026460.1"/>
    </source>
</evidence>
<proteinExistence type="predicted"/>